<dbReference type="CDD" id="cd00761">
    <property type="entry name" value="Glyco_tranf_GTA_type"/>
    <property type="match status" value="1"/>
</dbReference>
<dbReference type="EMBL" id="CAEZXI010000104">
    <property type="protein sequence ID" value="CAB4689093.1"/>
    <property type="molecule type" value="Genomic_DNA"/>
</dbReference>
<name>A0A6J6NXM4_9ZZZZ</name>
<dbReference type="SUPFAM" id="SSF53448">
    <property type="entry name" value="Nucleotide-diphospho-sugar transferases"/>
    <property type="match status" value="1"/>
</dbReference>
<protein>
    <submittedName>
        <fullName evidence="1">Unannotated protein</fullName>
    </submittedName>
</protein>
<organism evidence="1">
    <name type="scientific">freshwater metagenome</name>
    <dbReference type="NCBI Taxonomy" id="449393"/>
    <lineage>
        <taxon>unclassified sequences</taxon>
        <taxon>metagenomes</taxon>
        <taxon>ecological metagenomes</taxon>
    </lineage>
</organism>
<accession>A0A6J6NXM4</accession>
<dbReference type="AlphaFoldDB" id="A0A6J6NXM4"/>
<reference evidence="1" key="1">
    <citation type="submission" date="2020-05" db="EMBL/GenBank/DDBJ databases">
        <authorList>
            <person name="Chiriac C."/>
            <person name="Salcher M."/>
            <person name="Ghai R."/>
            <person name="Kavagutti S V."/>
        </authorList>
    </citation>
    <scope>NUCLEOTIDE SEQUENCE</scope>
</reference>
<dbReference type="InterPro" id="IPR029044">
    <property type="entry name" value="Nucleotide-diphossugar_trans"/>
</dbReference>
<proteinExistence type="predicted"/>
<sequence length="260" mass="29182">MKFEEEVVAFAQVRANHRASVKKYPTLSVVLATSRPKDLTVILNQLLNQTLKSYELLIGLHNFALTSQQKTLILKLRKRKVLVIVQSFSASATLGKILTQISKSSTGQYLAKIDDDDVYGPEHLKDLLDTAIVKKADVVGKAMNYVYLQALDLTVRRDPSTEVSTYNHWSDWVCGGTILVRRESAQAAGWFGEGKSAVDNFLLTGVKKNGGKIWRMPGLGYIYKRSLISHTYATNYSKYLREINDQRVGIWAHPEFGTAQ</sequence>
<evidence type="ECO:0000313" key="1">
    <source>
        <dbReference type="EMBL" id="CAB4689093.1"/>
    </source>
</evidence>
<dbReference type="Gene3D" id="3.90.550.10">
    <property type="entry name" value="Spore Coat Polysaccharide Biosynthesis Protein SpsA, Chain A"/>
    <property type="match status" value="1"/>
</dbReference>
<gene>
    <name evidence="1" type="ORF">UFOPK2362_00860</name>
</gene>